<keyword evidence="2" id="KW-0378">Hydrolase</keyword>
<dbReference type="PANTHER" id="PTHR42951:SF22">
    <property type="entry name" value="METALLO BETA-LACTAMASE SUPERFAMILY LIPOPROTEIN"/>
    <property type="match status" value="1"/>
</dbReference>
<feature type="domain" description="Metallo-beta-lactamase" evidence="1">
    <location>
        <begin position="72"/>
        <end position="269"/>
    </location>
</feature>
<dbReference type="InterPro" id="IPR050855">
    <property type="entry name" value="NDM-1-like"/>
</dbReference>
<evidence type="ECO:0000313" key="2">
    <source>
        <dbReference type="EMBL" id="RGM00536.1"/>
    </source>
</evidence>
<evidence type="ECO:0000259" key="1">
    <source>
        <dbReference type="SMART" id="SM00849"/>
    </source>
</evidence>
<accession>A0A3E4U3F2</accession>
<dbReference type="EMBL" id="QSSQ01000025">
    <property type="protein sequence ID" value="RGM00536.1"/>
    <property type="molecule type" value="Genomic_DNA"/>
</dbReference>
<evidence type="ECO:0000313" key="3">
    <source>
        <dbReference type="Proteomes" id="UP000261257"/>
    </source>
</evidence>
<sequence length="345" mass="39327">MVRQNYPIKNELNAKRIKWGNPQNYISWAYMKELRENNRTRKIYEMNPYVEVYQFRDNLYGLFTQNCDGAGDVWMYLIVGPEKALLIDTAFGLGDLKGLAEKLSGGKEVIVFNTHGHVDHAYGNCRFDRVYCHEFEVPSLEEQNGHMFDYLFDENGDNIWLQFDKEDLPKFKKYEIVGVPDGYVFCLGGDYEVEVCWLGGHVSGNAGILDRKNRIFFPGDDLCSDISGVGGGPKPGVKNGQYMNVQTFRDNLAKVVARLDEIDYVFPSHFIVNVESGVLESELEACDEILKDPDCYDYKAFSISPKGGAPTERYFKYIKGFSVLAYTMEGVYPPKEEGERGTEPK</sequence>
<name>A0A3E4U3F2_9FIRM</name>
<dbReference type="AlphaFoldDB" id="A0A3E4U3F2"/>
<dbReference type="InterPro" id="IPR001279">
    <property type="entry name" value="Metallo-B-lactamas"/>
</dbReference>
<dbReference type="Proteomes" id="UP000261257">
    <property type="component" value="Unassembled WGS sequence"/>
</dbReference>
<dbReference type="GO" id="GO:0016787">
    <property type="term" value="F:hydrolase activity"/>
    <property type="evidence" value="ECO:0007669"/>
    <property type="project" value="UniProtKB-KW"/>
</dbReference>
<proteinExistence type="predicted"/>
<dbReference type="SMART" id="SM00849">
    <property type="entry name" value="Lactamase_B"/>
    <property type="match status" value="1"/>
</dbReference>
<comment type="caution">
    <text evidence="2">The sequence shown here is derived from an EMBL/GenBank/DDBJ whole genome shotgun (WGS) entry which is preliminary data.</text>
</comment>
<dbReference type="InterPro" id="IPR036866">
    <property type="entry name" value="RibonucZ/Hydroxyglut_hydro"/>
</dbReference>
<dbReference type="RefSeq" id="WP_117634182.1">
    <property type="nucleotide sequence ID" value="NZ_QRQF01000026.1"/>
</dbReference>
<dbReference type="Gene3D" id="3.60.15.10">
    <property type="entry name" value="Ribonuclease Z/Hydroxyacylglutathione hydrolase-like"/>
    <property type="match status" value="1"/>
</dbReference>
<dbReference type="Pfam" id="PF00753">
    <property type="entry name" value="Lactamase_B"/>
    <property type="match status" value="1"/>
</dbReference>
<reference evidence="2 3" key="1">
    <citation type="submission" date="2018-08" db="EMBL/GenBank/DDBJ databases">
        <title>A genome reference for cultivated species of the human gut microbiota.</title>
        <authorList>
            <person name="Zou Y."/>
            <person name="Xue W."/>
            <person name="Luo G."/>
        </authorList>
    </citation>
    <scope>NUCLEOTIDE SEQUENCE [LARGE SCALE GENOMIC DNA]</scope>
    <source>
        <strain evidence="2 3">TF05-11AC</strain>
    </source>
</reference>
<dbReference type="SUPFAM" id="SSF56281">
    <property type="entry name" value="Metallo-hydrolase/oxidoreductase"/>
    <property type="match status" value="1"/>
</dbReference>
<dbReference type="PANTHER" id="PTHR42951">
    <property type="entry name" value="METALLO-BETA-LACTAMASE DOMAIN-CONTAINING"/>
    <property type="match status" value="1"/>
</dbReference>
<gene>
    <name evidence="2" type="ORF">DXC39_20515</name>
</gene>
<organism evidence="2 3">
    <name type="scientific">Hungatella hathewayi</name>
    <dbReference type="NCBI Taxonomy" id="154046"/>
    <lineage>
        <taxon>Bacteria</taxon>
        <taxon>Bacillati</taxon>
        <taxon>Bacillota</taxon>
        <taxon>Clostridia</taxon>
        <taxon>Lachnospirales</taxon>
        <taxon>Lachnospiraceae</taxon>
        <taxon>Hungatella</taxon>
    </lineage>
</organism>
<protein>
    <submittedName>
        <fullName evidence="2">MBL fold metallo-hydrolase</fullName>
    </submittedName>
</protein>